<gene>
    <name evidence="2" type="ORF">ENSA5_35440</name>
</gene>
<dbReference type="InterPro" id="IPR041664">
    <property type="entry name" value="AAA_16"/>
</dbReference>
<dbReference type="EMBL" id="PVNK01000164">
    <property type="protein sequence ID" value="PRP96770.1"/>
    <property type="molecule type" value="Genomic_DNA"/>
</dbReference>
<dbReference type="AlphaFoldDB" id="A0A2S9XVJ9"/>
<reference evidence="2 3" key="1">
    <citation type="submission" date="2018-03" db="EMBL/GenBank/DDBJ databases">
        <title>Draft Genome Sequences of the Obligatory Marine Myxobacteria Enhygromyxa salina SWB005.</title>
        <authorList>
            <person name="Poehlein A."/>
            <person name="Moghaddam J.A."/>
            <person name="Harms H."/>
            <person name="Alanjari M."/>
            <person name="Koenig G.M."/>
            <person name="Daniel R."/>
            <person name="Schaeberle T.F."/>
        </authorList>
    </citation>
    <scope>NUCLEOTIDE SEQUENCE [LARGE SCALE GENOMIC DNA]</scope>
    <source>
        <strain evidence="2 3">SWB005</strain>
    </source>
</reference>
<evidence type="ECO:0000313" key="3">
    <source>
        <dbReference type="Proteomes" id="UP000237968"/>
    </source>
</evidence>
<dbReference type="Proteomes" id="UP000237968">
    <property type="component" value="Unassembled WGS sequence"/>
</dbReference>
<dbReference type="Pfam" id="PF13191">
    <property type="entry name" value="AAA_16"/>
    <property type="match status" value="1"/>
</dbReference>
<evidence type="ECO:0000313" key="2">
    <source>
        <dbReference type="EMBL" id="PRP96770.1"/>
    </source>
</evidence>
<dbReference type="SMART" id="SM00382">
    <property type="entry name" value="AAA"/>
    <property type="match status" value="1"/>
</dbReference>
<dbReference type="SUPFAM" id="SSF52540">
    <property type="entry name" value="P-loop containing nucleoside triphosphate hydrolases"/>
    <property type="match status" value="1"/>
</dbReference>
<dbReference type="RefSeq" id="WP_106392889.1">
    <property type="nucleotide sequence ID" value="NZ_PVNK01000164.1"/>
</dbReference>
<dbReference type="OrthoDB" id="1550950at2"/>
<keyword evidence="3" id="KW-1185">Reference proteome</keyword>
<name>A0A2S9XVJ9_9BACT</name>
<dbReference type="InterPro" id="IPR003593">
    <property type="entry name" value="AAA+_ATPase"/>
</dbReference>
<feature type="domain" description="AAA+ ATPase" evidence="1">
    <location>
        <begin position="29"/>
        <end position="213"/>
    </location>
</feature>
<sequence>MQADPNGAVPLGEAIGREGDVDRLWARLIEGNVILTGRSGIGKTTVTRLMIADAPTGWTGRRVALAELRGPAAASAAIIEALSRDPDAGESLRAAVAPVLDGEGRVSATKLEGDPSSALRAAIEAQLDDRSVGVVLVLDDFDRFLAGSGMPGSDELVALGESLAELSGGDTRVRLLIVSSTHLDRSVERVRPELAPALLDRCARVTLEQLRPEAGARLVSALLLGESITARDRAAFARSLADDCDHTPRWIHCAMAHFVKRRKPIVDGDLERCMVEAVSDLDREPWVLRHEFAPLLDHYIQPQRGLAFSILDQLALAEERAMTFAQLRRQLAMEMTIDEDAVRRVIDELRGDQLIQEFGGRLAFAGELLRMAWLKLRFV</sequence>
<comment type="caution">
    <text evidence="2">The sequence shown here is derived from an EMBL/GenBank/DDBJ whole genome shotgun (WGS) entry which is preliminary data.</text>
</comment>
<organism evidence="2 3">
    <name type="scientific">Enhygromyxa salina</name>
    <dbReference type="NCBI Taxonomy" id="215803"/>
    <lineage>
        <taxon>Bacteria</taxon>
        <taxon>Pseudomonadati</taxon>
        <taxon>Myxococcota</taxon>
        <taxon>Polyangia</taxon>
        <taxon>Nannocystales</taxon>
        <taxon>Nannocystaceae</taxon>
        <taxon>Enhygromyxa</taxon>
    </lineage>
</organism>
<proteinExistence type="predicted"/>
<accession>A0A2S9XVJ9</accession>
<dbReference type="Gene3D" id="3.40.50.300">
    <property type="entry name" value="P-loop containing nucleotide triphosphate hydrolases"/>
    <property type="match status" value="1"/>
</dbReference>
<protein>
    <recommendedName>
        <fullName evidence="1">AAA+ ATPase domain-containing protein</fullName>
    </recommendedName>
</protein>
<dbReference type="InterPro" id="IPR027417">
    <property type="entry name" value="P-loop_NTPase"/>
</dbReference>
<evidence type="ECO:0000259" key="1">
    <source>
        <dbReference type="SMART" id="SM00382"/>
    </source>
</evidence>